<sequence>MPNENNCNAVILDVAVDARNNQPLGSLGFSPPLNDGPFVGGPSQVEDTVRISNMGQGENLSKLSALVPSGCFGPFPSRLEVPKSGVDNNAKTPSTTDSSKSSVGRIKRRRIRKKDSMDRTNSAIDAGKHNRKPLDLNDNPQVHASCEKTNSTDDSLDSASCEIRATLEIGRKIGFHFENGSAMVEQMIGDGVEKKSNR</sequence>
<comment type="caution">
    <text evidence="1">The sequence shown here is derived from an EMBL/GenBank/DDBJ whole genome shotgun (WGS) entry which is preliminary data.</text>
</comment>
<proteinExistence type="predicted"/>
<accession>A0ACB9DZD0</accession>
<protein>
    <submittedName>
        <fullName evidence="1">Uncharacterized protein</fullName>
    </submittedName>
</protein>
<reference evidence="2" key="1">
    <citation type="journal article" date="2022" name="Mol. Ecol. Resour.">
        <title>The genomes of chicory, endive, great burdock and yacon provide insights into Asteraceae palaeo-polyploidization history and plant inulin production.</title>
        <authorList>
            <person name="Fan W."/>
            <person name="Wang S."/>
            <person name="Wang H."/>
            <person name="Wang A."/>
            <person name="Jiang F."/>
            <person name="Liu H."/>
            <person name="Zhao H."/>
            <person name="Xu D."/>
            <person name="Zhang Y."/>
        </authorList>
    </citation>
    <scope>NUCLEOTIDE SEQUENCE [LARGE SCALE GENOMIC DNA]</scope>
    <source>
        <strain evidence="2">cv. Punajuju</strain>
    </source>
</reference>
<evidence type="ECO:0000313" key="1">
    <source>
        <dbReference type="EMBL" id="KAI3752063.1"/>
    </source>
</evidence>
<organism evidence="1 2">
    <name type="scientific">Cichorium intybus</name>
    <name type="common">Chicory</name>
    <dbReference type="NCBI Taxonomy" id="13427"/>
    <lineage>
        <taxon>Eukaryota</taxon>
        <taxon>Viridiplantae</taxon>
        <taxon>Streptophyta</taxon>
        <taxon>Embryophyta</taxon>
        <taxon>Tracheophyta</taxon>
        <taxon>Spermatophyta</taxon>
        <taxon>Magnoliopsida</taxon>
        <taxon>eudicotyledons</taxon>
        <taxon>Gunneridae</taxon>
        <taxon>Pentapetalae</taxon>
        <taxon>asterids</taxon>
        <taxon>campanulids</taxon>
        <taxon>Asterales</taxon>
        <taxon>Asteraceae</taxon>
        <taxon>Cichorioideae</taxon>
        <taxon>Cichorieae</taxon>
        <taxon>Cichoriinae</taxon>
        <taxon>Cichorium</taxon>
    </lineage>
</organism>
<gene>
    <name evidence="1" type="ORF">L2E82_23204</name>
</gene>
<name>A0ACB9DZD0_CICIN</name>
<reference evidence="1 2" key="2">
    <citation type="journal article" date="2022" name="Mol. Ecol. Resour.">
        <title>The genomes of chicory, endive, great burdock and yacon provide insights into Asteraceae paleo-polyploidization history and plant inulin production.</title>
        <authorList>
            <person name="Fan W."/>
            <person name="Wang S."/>
            <person name="Wang H."/>
            <person name="Wang A."/>
            <person name="Jiang F."/>
            <person name="Liu H."/>
            <person name="Zhao H."/>
            <person name="Xu D."/>
            <person name="Zhang Y."/>
        </authorList>
    </citation>
    <scope>NUCLEOTIDE SEQUENCE [LARGE SCALE GENOMIC DNA]</scope>
    <source>
        <strain evidence="2">cv. Punajuju</strain>
        <tissue evidence="1">Leaves</tissue>
    </source>
</reference>
<dbReference type="EMBL" id="CM042012">
    <property type="protein sequence ID" value="KAI3752063.1"/>
    <property type="molecule type" value="Genomic_DNA"/>
</dbReference>
<keyword evidence="2" id="KW-1185">Reference proteome</keyword>
<dbReference type="Proteomes" id="UP001055811">
    <property type="component" value="Linkage Group LG04"/>
</dbReference>
<evidence type="ECO:0000313" key="2">
    <source>
        <dbReference type="Proteomes" id="UP001055811"/>
    </source>
</evidence>